<dbReference type="Proteomes" id="UP000002059">
    <property type="component" value="Partially assembled WGS sequence"/>
</dbReference>
<feature type="region of interest" description="Disordered" evidence="1">
    <location>
        <begin position="1"/>
        <end position="82"/>
    </location>
</feature>
<feature type="compositionally biased region" description="Basic and acidic residues" evidence="1">
    <location>
        <begin position="42"/>
        <end position="59"/>
    </location>
</feature>
<dbReference type="VEuPathDB" id="FungiDB:PAAG_01846"/>
<sequence length="82" mass="9381">MPRGREQERGGAKNEEIMDAERSALLARMGQEDGGQTRRRTERIGREDGDRTKEKERKGSHSAGLSMRIGESEVWRKRNGVR</sequence>
<dbReference type="KEGG" id="pbl:PAAG_01846"/>
<protein>
    <submittedName>
        <fullName evidence="2">Uncharacterized protein</fullName>
    </submittedName>
</protein>
<proteinExistence type="predicted"/>
<reference evidence="2 3" key="1">
    <citation type="journal article" date="2011" name="PLoS Genet.">
        <title>Comparative genomic analysis of human fungal pathogens causing paracoccidioidomycosis.</title>
        <authorList>
            <person name="Desjardins C.A."/>
            <person name="Champion M.D."/>
            <person name="Holder J.W."/>
            <person name="Muszewska A."/>
            <person name="Goldberg J."/>
            <person name="Bailao A.M."/>
            <person name="Brigido M.M."/>
            <person name="Ferreira M.E."/>
            <person name="Garcia A.M."/>
            <person name="Grynberg M."/>
            <person name="Gujja S."/>
            <person name="Heiman D.I."/>
            <person name="Henn M.R."/>
            <person name="Kodira C.D."/>
            <person name="Leon-Narvaez H."/>
            <person name="Longo L.V."/>
            <person name="Ma L.J."/>
            <person name="Malavazi I."/>
            <person name="Matsuo A.L."/>
            <person name="Morais F.V."/>
            <person name="Pereira M."/>
            <person name="Rodriguez-Brito S."/>
            <person name="Sakthikumar S."/>
            <person name="Salem-Izacc S.M."/>
            <person name="Sykes S.M."/>
            <person name="Teixeira M.M."/>
            <person name="Vallejo M.C."/>
            <person name="Walter M.E."/>
            <person name="Yandava C."/>
            <person name="Young S."/>
            <person name="Zeng Q."/>
            <person name="Zucker J."/>
            <person name="Felipe M.S."/>
            <person name="Goldman G.H."/>
            <person name="Haas B.J."/>
            <person name="McEwen J.G."/>
            <person name="Nino-Vega G."/>
            <person name="Puccia R."/>
            <person name="San-Blas G."/>
            <person name="Soares C.M."/>
            <person name="Birren B.W."/>
            <person name="Cuomo C.A."/>
        </authorList>
    </citation>
    <scope>NUCLEOTIDE SEQUENCE [LARGE SCALE GENOMIC DNA]</scope>
    <source>
        <strain evidence="3">ATCC MYA-826 / Pb01</strain>
    </source>
</reference>
<dbReference type="EMBL" id="KN293995">
    <property type="protein sequence ID" value="EEH39657.2"/>
    <property type="molecule type" value="Genomic_DNA"/>
</dbReference>
<evidence type="ECO:0000313" key="2">
    <source>
        <dbReference type="EMBL" id="EEH39657.2"/>
    </source>
</evidence>
<evidence type="ECO:0000256" key="1">
    <source>
        <dbReference type="SAM" id="MobiDB-lite"/>
    </source>
</evidence>
<accession>C1GTK1</accession>
<organism evidence="2 3">
    <name type="scientific">Paracoccidioides lutzii (strain ATCC MYA-826 / Pb01)</name>
    <name type="common">Paracoccidioides brasiliensis</name>
    <dbReference type="NCBI Taxonomy" id="502779"/>
    <lineage>
        <taxon>Eukaryota</taxon>
        <taxon>Fungi</taxon>
        <taxon>Dikarya</taxon>
        <taxon>Ascomycota</taxon>
        <taxon>Pezizomycotina</taxon>
        <taxon>Eurotiomycetes</taxon>
        <taxon>Eurotiomycetidae</taxon>
        <taxon>Onygenales</taxon>
        <taxon>Ajellomycetaceae</taxon>
        <taxon>Paracoccidioides</taxon>
    </lineage>
</organism>
<name>C1GTK1_PARBA</name>
<dbReference type="HOGENOM" id="CLU_2558901_0_0_1"/>
<gene>
    <name evidence="2" type="ORF">PAAG_01846</name>
</gene>
<dbReference type="AlphaFoldDB" id="C1GTK1"/>
<feature type="compositionally biased region" description="Basic and acidic residues" evidence="1">
    <location>
        <begin position="1"/>
        <end position="22"/>
    </location>
</feature>
<dbReference type="GeneID" id="9099340"/>
<keyword evidence="3" id="KW-1185">Reference proteome</keyword>
<dbReference type="RefSeq" id="XP_015701466.1">
    <property type="nucleotide sequence ID" value="XM_015844462.1"/>
</dbReference>
<evidence type="ECO:0000313" key="3">
    <source>
        <dbReference type="Proteomes" id="UP000002059"/>
    </source>
</evidence>